<dbReference type="SUPFAM" id="SSF100950">
    <property type="entry name" value="NagB/RpiA/CoA transferase-like"/>
    <property type="match status" value="1"/>
</dbReference>
<gene>
    <name evidence="5" type="ORF">HUO14_06225</name>
</gene>
<dbReference type="PIRSF" id="PIRSF006806">
    <property type="entry name" value="FTHF_cligase"/>
    <property type="match status" value="1"/>
</dbReference>
<protein>
    <recommendedName>
        <fullName evidence="4">5-formyltetrahydrofolate cyclo-ligase</fullName>
        <ecNumber evidence="4">6.3.3.2</ecNumber>
    </recommendedName>
</protein>
<keyword evidence="4" id="KW-0460">Magnesium</keyword>
<proteinExistence type="inferred from homology"/>
<dbReference type="PANTHER" id="PTHR23407:SF1">
    <property type="entry name" value="5-FORMYLTETRAHYDROFOLATE CYCLO-LIGASE"/>
    <property type="match status" value="1"/>
</dbReference>
<evidence type="ECO:0000313" key="5">
    <source>
        <dbReference type="EMBL" id="NVD27497.1"/>
    </source>
</evidence>
<keyword evidence="3 4" id="KW-0067">ATP-binding</keyword>
<keyword evidence="5" id="KW-0436">Ligase</keyword>
<keyword evidence="2 4" id="KW-0547">Nucleotide-binding</keyword>
<comment type="similarity">
    <text evidence="1 4">Belongs to the 5-formyltetrahydrofolate cyclo-ligase family.</text>
</comment>
<evidence type="ECO:0000256" key="2">
    <source>
        <dbReference type="ARBA" id="ARBA00022741"/>
    </source>
</evidence>
<evidence type="ECO:0000256" key="3">
    <source>
        <dbReference type="ARBA" id="ARBA00022840"/>
    </source>
</evidence>
<dbReference type="GO" id="GO:0030272">
    <property type="term" value="F:5-formyltetrahydrofolate cyclo-ligase activity"/>
    <property type="evidence" value="ECO:0007669"/>
    <property type="project" value="UniProtKB-EC"/>
</dbReference>
<dbReference type="RefSeq" id="WP_176279017.1">
    <property type="nucleotide sequence ID" value="NZ_JABWMH010000002.1"/>
</dbReference>
<keyword evidence="4" id="KW-0479">Metal-binding</keyword>
<comment type="caution">
    <text evidence="5">The sequence shown here is derived from an EMBL/GenBank/DDBJ whole genome shotgun (WGS) entry which is preliminary data.</text>
</comment>
<sequence>MNTLKEKKKILREEYRRRREAFVGQLDVASRNLSFRRPPSPLARLIEQSQTVALYRHVGSEAPTARMIEYLTEIGVSIALPRITADAGLEFRLVSSTDVLVTGFKDIPEPDESCALAEPDLIIAPLVAFDRSLHRLGQGGGHYDRSFARYPDAPRIGLAWSVQEADEIPTEAHDVPLHMIVTECEIIE</sequence>
<comment type="cofactor">
    <cofactor evidence="4">
        <name>Mg(2+)</name>
        <dbReference type="ChEBI" id="CHEBI:18420"/>
    </cofactor>
</comment>
<keyword evidence="6" id="KW-1185">Reference proteome</keyword>
<dbReference type="InterPro" id="IPR002698">
    <property type="entry name" value="FTHF_cligase"/>
</dbReference>
<evidence type="ECO:0000256" key="1">
    <source>
        <dbReference type="ARBA" id="ARBA00010638"/>
    </source>
</evidence>
<dbReference type="EC" id="6.3.3.2" evidence="4"/>
<dbReference type="PANTHER" id="PTHR23407">
    <property type="entry name" value="ATPASE INHIBITOR/5-FORMYLTETRAHYDROFOLATE CYCLO-LIGASE"/>
    <property type="match status" value="1"/>
</dbReference>
<accession>A0ABX2N198</accession>
<dbReference type="EMBL" id="JABWMH010000002">
    <property type="protein sequence ID" value="NVD27497.1"/>
    <property type="molecule type" value="Genomic_DNA"/>
</dbReference>
<evidence type="ECO:0000256" key="4">
    <source>
        <dbReference type="RuleBase" id="RU361279"/>
    </source>
</evidence>
<organism evidence="5 6">
    <name type="scientific">Parasphingorhabdus flavimaris</name>
    <dbReference type="NCBI Taxonomy" id="266812"/>
    <lineage>
        <taxon>Bacteria</taxon>
        <taxon>Pseudomonadati</taxon>
        <taxon>Pseudomonadota</taxon>
        <taxon>Alphaproteobacteria</taxon>
        <taxon>Sphingomonadales</taxon>
        <taxon>Sphingomonadaceae</taxon>
        <taxon>Parasphingorhabdus</taxon>
    </lineage>
</organism>
<reference evidence="5 6" key="1">
    <citation type="submission" date="2020-06" db="EMBL/GenBank/DDBJ databases">
        <authorList>
            <person name="Kim S.-J."/>
            <person name="Park S.-J."/>
        </authorList>
    </citation>
    <scope>NUCLEOTIDE SEQUENCE [LARGE SCALE GENOMIC DNA]</scope>
    <source>
        <strain evidence="5 6">SW-151</strain>
    </source>
</reference>
<dbReference type="Gene3D" id="3.40.50.10420">
    <property type="entry name" value="NagB/RpiA/CoA transferase-like"/>
    <property type="match status" value="1"/>
</dbReference>
<dbReference type="InterPro" id="IPR024185">
    <property type="entry name" value="FTHF_cligase-like_sf"/>
</dbReference>
<evidence type="ECO:0000313" key="6">
    <source>
        <dbReference type="Proteomes" id="UP000652427"/>
    </source>
</evidence>
<dbReference type="Pfam" id="PF01812">
    <property type="entry name" value="5-FTHF_cyc-lig"/>
    <property type="match status" value="1"/>
</dbReference>
<dbReference type="InterPro" id="IPR037171">
    <property type="entry name" value="NagB/RpiA_transferase-like"/>
</dbReference>
<comment type="catalytic activity">
    <reaction evidence="4">
        <text>(6S)-5-formyl-5,6,7,8-tetrahydrofolate + ATP = (6R)-5,10-methenyltetrahydrofolate + ADP + phosphate</text>
        <dbReference type="Rhea" id="RHEA:10488"/>
        <dbReference type="ChEBI" id="CHEBI:30616"/>
        <dbReference type="ChEBI" id="CHEBI:43474"/>
        <dbReference type="ChEBI" id="CHEBI:57455"/>
        <dbReference type="ChEBI" id="CHEBI:57457"/>
        <dbReference type="ChEBI" id="CHEBI:456216"/>
        <dbReference type="EC" id="6.3.3.2"/>
    </reaction>
</comment>
<name>A0ABX2N198_9SPHN</name>
<dbReference type="NCBIfam" id="TIGR02727">
    <property type="entry name" value="MTHFS_bact"/>
    <property type="match status" value="1"/>
</dbReference>
<dbReference type="Proteomes" id="UP000652427">
    <property type="component" value="Unassembled WGS sequence"/>
</dbReference>